<evidence type="ECO:0000256" key="2">
    <source>
        <dbReference type="ARBA" id="ARBA00010145"/>
    </source>
</evidence>
<evidence type="ECO:0000256" key="5">
    <source>
        <dbReference type="ARBA" id="ARBA00022692"/>
    </source>
</evidence>
<dbReference type="Gene3D" id="1.20.1530.20">
    <property type="match status" value="1"/>
</dbReference>
<keyword evidence="5 8" id="KW-0812">Transmembrane</keyword>
<evidence type="ECO:0000313" key="10">
    <source>
        <dbReference type="Proteomes" id="UP000584642"/>
    </source>
</evidence>
<feature type="transmembrane region" description="Helical" evidence="8">
    <location>
        <begin position="212"/>
        <end position="236"/>
    </location>
</feature>
<sequence>MDFLGLLSAILAVVAPVMIVAAVGFAWIRGGLPYDNAFITTFAISLSTPCLVFTALARARIDHGELLAVTTAAALCMAGAALVSWPLLAAAGLRRSVYLPAMAFPNAGNLGIPICLFAFGELGLSYAVLFMAVLAVAQFTIGPAVAAGRPDLRMLARTPVLYAVAAGLAVQLGGLHIPVWLGNTTKILGDCAVPLMLFSLGVALARLRLGGALRVMAVSALRIGLGALVGVAVTWAMGLEGVLRGVVIVESAMPVAVFNYLWALRYNNGPEEVAGMVMGSTVLSFLTLPLLLAVLL</sequence>
<evidence type="ECO:0000256" key="7">
    <source>
        <dbReference type="ARBA" id="ARBA00023136"/>
    </source>
</evidence>
<feature type="transmembrane region" description="Helical" evidence="8">
    <location>
        <begin position="37"/>
        <end position="61"/>
    </location>
</feature>
<dbReference type="Proteomes" id="UP000584642">
    <property type="component" value="Unassembled WGS sequence"/>
</dbReference>
<evidence type="ECO:0000256" key="6">
    <source>
        <dbReference type="ARBA" id="ARBA00022989"/>
    </source>
</evidence>
<comment type="subcellular location">
    <subcellularLocation>
        <location evidence="1">Cell membrane</location>
        <topology evidence="1">Multi-pass membrane protein</topology>
    </subcellularLocation>
</comment>
<protein>
    <submittedName>
        <fullName evidence="9">AEC family transporter</fullName>
    </submittedName>
</protein>
<feature type="transmembrane region" description="Helical" evidence="8">
    <location>
        <begin position="67"/>
        <end position="90"/>
    </location>
</feature>
<dbReference type="PANTHER" id="PTHR36838">
    <property type="entry name" value="AUXIN EFFLUX CARRIER FAMILY PROTEIN"/>
    <property type="match status" value="1"/>
</dbReference>
<keyword evidence="7 8" id="KW-0472">Membrane</keyword>
<proteinExistence type="inferred from homology"/>
<dbReference type="InterPro" id="IPR038770">
    <property type="entry name" value="Na+/solute_symporter_sf"/>
</dbReference>
<comment type="caution">
    <text evidence="9">The sequence shown here is derived from an EMBL/GenBank/DDBJ whole genome shotgun (WGS) entry which is preliminary data.</text>
</comment>
<evidence type="ECO:0000256" key="1">
    <source>
        <dbReference type="ARBA" id="ARBA00004651"/>
    </source>
</evidence>
<dbReference type="Pfam" id="PF03547">
    <property type="entry name" value="Mem_trans"/>
    <property type="match status" value="2"/>
</dbReference>
<feature type="transmembrane region" description="Helical" evidence="8">
    <location>
        <begin position="242"/>
        <end position="261"/>
    </location>
</feature>
<evidence type="ECO:0000256" key="3">
    <source>
        <dbReference type="ARBA" id="ARBA00022448"/>
    </source>
</evidence>
<feature type="transmembrane region" description="Helical" evidence="8">
    <location>
        <begin position="6"/>
        <end position="28"/>
    </location>
</feature>
<evidence type="ECO:0000256" key="4">
    <source>
        <dbReference type="ARBA" id="ARBA00022475"/>
    </source>
</evidence>
<keyword evidence="4" id="KW-1003">Cell membrane</keyword>
<evidence type="ECO:0000256" key="8">
    <source>
        <dbReference type="SAM" id="Phobius"/>
    </source>
</evidence>
<organism evidence="9 10">
    <name type="scientific">Azospirillum oleiclasticum</name>
    <dbReference type="NCBI Taxonomy" id="2735135"/>
    <lineage>
        <taxon>Bacteria</taxon>
        <taxon>Pseudomonadati</taxon>
        <taxon>Pseudomonadota</taxon>
        <taxon>Alphaproteobacteria</taxon>
        <taxon>Rhodospirillales</taxon>
        <taxon>Azospirillaceae</taxon>
        <taxon>Azospirillum</taxon>
    </lineage>
</organism>
<dbReference type="RefSeq" id="WP_180284902.1">
    <property type="nucleotide sequence ID" value="NZ_JABFDB010000024.1"/>
</dbReference>
<dbReference type="InterPro" id="IPR004776">
    <property type="entry name" value="Mem_transp_PIN-like"/>
</dbReference>
<dbReference type="EMBL" id="JABFDB010000024">
    <property type="protein sequence ID" value="NYZ23131.1"/>
    <property type="molecule type" value="Genomic_DNA"/>
</dbReference>
<accession>A0ABX2TFX8</accession>
<comment type="similarity">
    <text evidence="2">Belongs to the auxin efflux carrier (TC 2.A.69) family.</text>
</comment>
<evidence type="ECO:0000313" key="9">
    <source>
        <dbReference type="EMBL" id="NYZ23131.1"/>
    </source>
</evidence>
<feature type="transmembrane region" description="Helical" evidence="8">
    <location>
        <begin position="126"/>
        <end position="148"/>
    </location>
</feature>
<reference evidence="9 10" key="1">
    <citation type="submission" date="2020-05" db="EMBL/GenBank/DDBJ databases">
        <title>Azospirillum oleiclasticum sp. nov, a nitrogen-fixing and heavy crude oil-emulsifying bacterium isolated from the crude oil of Yumen Oilfield.</title>
        <authorList>
            <person name="Wu D."/>
            <person name="Cai M."/>
            <person name="Zhang X."/>
        </authorList>
    </citation>
    <scope>NUCLEOTIDE SEQUENCE [LARGE SCALE GENOMIC DNA]</scope>
    <source>
        <strain evidence="9 10">ROY-1-1-2</strain>
    </source>
</reference>
<keyword evidence="6 8" id="KW-1133">Transmembrane helix</keyword>
<name>A0ABX2TFX8_9PROT</name>
<feature type="transmembrane region" description="Helical" evidence="8">
    <location>
        <begin position="273"/>
        <end position="295"/>
    </location>
</feature>
<keyword evidence="3" id="KW-0813">Transport</keyword>
<keyword evidence="10" id="KW-1185">Reference proteome</keyword>
<feature type="transmembrane region" description="Helical" evidence="8">
    <location>
        <begin position="187"/>
        <end position="205"/>
    </location>
</feature>
<dbReference type="PANTHER" id="PTHR36838:SF1">
    <property type="entry name" value="SLR1864 PROTEIN"/>
    <property type="match status" value="1"/>
</dbReference>
<gene>
    <name evidence="9" type="ORF">HND93_25770</name>
</gene>
<feature type="transmembrane region" description="Helical" evidence="8">
    <location>
        <begin position="160"/>
        <end position="181"/>
    </location>
</feature>